<name>K6YRZ0_9ALTE</name>
<evidence type="ECO:0000313" key="1">
    <source>
        <dbReference type="EMBL" id="GAC35489.1"/>
    </source>
</evidence>
<keyword evidence="2" id="KW-1185">Reference proteome</keyword>
<dbReference type="AlphaFoldDB" id="K6YRZ0"/>
<gene>
    <name evidence="1" type="ORF">GPLA_4615</name>
</gene>
<organism evidence="1 2">
    <name type="scientific">Paraglaciecola polaris LMG 21857</name>
    <dbReference type="NCBI Taxonomy" id="1129793"/>
    <lineage>
        <taxon>Bacteria</taxon>
        <taxon>Pseudomonadati</taxon>
        <taxon>Pseudomonadota</taxon>
        <taxon>Gammaproteobacteria</taxon>
        <taxon>Alteromonadales</taxon>
        <taxon>Alteromonadaceae</taxon>
        <taxon>Paraglaciecola</taxon>
    </lineage>
</organism>
<dbReference type="OrthoDB" id="6387293at2"/>
<dbReference type="STRING" id="1129793.GPLA_4615"/>
<evidence type="ECO:0000313" key="2">
    <source>
        <dbReference type="Proteomes" id="UP000006322"/>
    </source>
</evidence>
<proteinExistence type="predicted"/>
<sequence length="166" mass="18106">MDNLSVCCSQFFLNTIRTALKLGTLLILFQRCALSEIIFEENLDFGKFSIVNNADVSTLTVTRHGQAFSSNSLRIITTGEPASVRFFNYPPYTTLYLSAITPVTGQVQSGISAEFILIDLDIPASITTDSAGEASLTLGGTIESSGTGQSYLDTDFIFDIRFTINY</sequence>
<dbReference type="RefSeq" id="WP_007107251.1">
    <property type="nucleotide sequence ID" value="NZ_BAER01000138.1"/>
</dbReference>
<evidence type="ECO:0008006" key="3">
    <source>
        <dbReference type="Google" id="ProtNLM"/>
    </source>
</evidence>
<comment type="caution">
    <text evidence="1">The sequence shown here is derived from an EMBL/GenBank/DDBJ whole genome shotgun (WGS) entry which is preliminary data.</text>
</comment>
<dbReference type="EMBL" id="BAER01000138">
    <property type="protein sequence ID" value="GAC35489.1"/>
    <property type="molecule type" value="Genomic_DNA"/>
</dbReference>
<protein>
    <recommendedName>
        <fullName evidence="3">DUF4402 domain-containing protein</fullName>
    </recommendedName>
</protein>
<accession>K6YRZ0</accession>
<dbReference type="Proteomes" id="UP000006322">
    <property type="component" value="Unassembled WGS sequence"/>
</dbReference>
<reference evidence="2" key="1">
    <citation type="journal article" date="2014" name="Environ. Microbiol.">
        <title>Comparative genomics of the marine bacterial genus Glaciecola reveals the high degree of genomic diversity and genomic characteristic for cold adaptation.</title>
        <authorList>
            <person name="Qin Q.L."/>
            <person name="Xie B.B."/>
            <person name="Yu Y."/>
            <person name="Shu Y.L."/>
            <person name="Rong J.C."/>
            <person name="Zhang Y.J."/>
            <person name="Zhao D.L."/>
            <person name="Chen X.L."/>
            <person name="Zhang X.Y."/>
            <person name="Chen B."/>
            <person name="Zhou B.C."/>
            <person name="Zhang Y.Z."/>
        </authorList>
    </citation>
    <scope>NUCLEOTIDE SEQUENCE [LARGE SCALE GENOMIC DNA]</scope>
    <source>
        <strain evidence="2">LMG 21857</strain>
    </source>
</reference>